<dbReference type="EMBL" id="LNIX01000002">
    <property type="protein sequence ID" value="OXA60232.1"/>
    <property type="molecule type" value="Genomic_DNA"/>
</dbReference>
<evidence type="ECO:0000256" key="1">
    <source>
        <dbReference type="SAM" id="MobiDB-lite"/>
    </source>
</evidence>
<evidence type="ECO:0000313" key="3">
    <source>
        <dbReference type="Proteomes" id="UP000198287"/>
    </source>
</evidence>
<dbReference type="Proteomes" id="UP000198287">
    <property type="component" value="Unassembled WGS sequence"/>
</dbReference>
<gene>
    <name evidence="2" type="ORF">Fcan01_05761</name>
</gene>
<organism evidence="2 3">
    <name type="scientific">Folsomia candida</name>
    <name type="common">Springtail</name>
    <dbReference type="NCBI Taxonomy" id="158441"/>
    <lineage>
        <taxon>Eukaryota</taxon>
        <taxon>Metazoa</taxon>
        <taxon>Ecdysozoa</taxon>
        <taxon>Arthropoda</taxon>
        <taxon>Hexapoda</taxon>
        <taxon>Collembola</taxon>
        <taxon>Entomobryomorpha</taxon>
        <taxon>Isotomoidea</taxon>
        <taxon>Isotomidae</taxon>
        <taxon>Proisotominae</taxon>
        <taxon>Folsomia</taxon>
    </lineage>
</organism>
<keyword evidence="3" id="KW-1185">Reference proteome</keyword>
<reference evidence="2 3" key="1">
    <citation type="submission" date="2015-12" db="EMBL/GenBank/DDBJ databases">
        <title>The genome of Folsomia candida.</title>
        <authorList>
            <person name="Faddeeva A."/>
            <person name="Derks M.F."/>
            <person name="Anvar Y."/>
            <person name="Smit S."/>
            <person name="Van Straalen N."/>
            <person name="Roelofs D."/>
        </authorList>
    </citation>
    <scope>NUCLEOTIDE SEQUENCE [LARGE SCALE GENOMIC DNA]</scope>
    <source>
        <strain evidence="2 3">VU population</strain>
        <tissue evidence="2">Whole body</tissue>
    </source>
</reference>
<comment type="caution">
    <text evidence="2">The sequence shown here is derived from an EMBL/GenBank/DDBJ whole genome shotgun (WGS) entry which is preliminary data.</text>
</comment>
<sequence>MADIPTLLNRVMQLEYKLKAMAQRTKKEIIWKKQLEDWILKTFNYDLRLDVELKLLQNEGGSSEFQSVEMNNSQNRVFMGQTSITKTSRTAPSSLSSSSMPVHNPVNNRNFVPQQPQTISSSRQVPPNVSITTMPMPVPSLPVHSSQHVQQTSMMGQLGYHQQRGPPWPGVRQMRPVQLQKRRRIANNVGIRQRAVHHSDMSTTPIIVSTSSMAPAHNRSPELIFLDDDDDVAKSDVTTITSSNLPAGLARTATTFTGTISNISRSGINTSASSNNTSFSNIIPCTSSANTNKTSTAQSSGIYNVNNNTTHGIASSDSPGFSNFVNTSGNSLTGNSVATTNIDTTTNSVSSSSSNIMGIQSQSHLGSSIESILSGSTSPAYRSIDGKIAIASAHNSRAIYSGDSIGGGDSENSCGFDSSLLMNMIQLESQHAANNYITRNDGLLMFNIKKILLDYEPNLHNELLKVAPNGGDLPLCYKKKINTNVCHFLIQVYGERVPRVAKEAMADSICSEYPVNKDEWFQKLTNKNATGLIENGLISLRKNLRDHLKRLEQDPSLKLV</sequence>
<feature type="region of interest" description="Disordered" evidence="1">
    <location>
        <begin position="85"/>
        <end position="104"/>
    </location>
</feature>
<evidence type="ECO:0000313" key="2">
    <source>
        <dbReference type="EMBL" id="OXA60232.1"/>
    </source>
</evidence>
<accession>A0A226ERJ1</accession>
<dbReference type="AlphaFoldDB" id="A0A226ERJ1"/>
<protein>
    <submittedName>
        <fullName evidence="2">Uncharacterized protein</fullName>
    </submittedName>
</protein>
<proteinExistence type="predicted"/>
<name>A0A226ERJ1_FOLCA</name>